<keyword evidence="2" id="KW-1133">Transmembrane helix</keyword>
<protein>
    <recommendedName>
        <fullName evidence="3">EamA domain-containing protein</fullName>
    </recommendedName>
</protein>
<feature type="transmembrane region" description="Helical" evidence="2">
    <location>
        <begin position="223"/>
        <end position="243"/>
    </location>
</feature>
<dbReference type="EMBL" id="CP015163">
    <property type="protein sequence ID" value="AXB47663.1"/>
    <property type="molecule type" value="Genomic_DNA"/>
</dbReference>
<keyword evidence="5" id="KW-1185">Reference proteome</keyword>
<proteinExistence type="inferred from homology"/>
<dbReference type="OrthoDB" id="9815120at2"/>
<feature type="transmembrane region" description="Helical" evidence="2">
    <location>
        <begin position="164"/>
        <end position="183"/>
    </location>
</feature>
<feature type="transmembrane region" description="Helical" evidence="2">
    <location>
        <begin position="249"/>
        <end position="267"/>
    </location>
</feature>
<reference evidence="4 5" key="1">
    <citation type="submission" date="2016-04" db="EMBL/GenBank/DDBJ databases">
        <title>Complete genome sequence and analysis of deep-sea sediment isolate, Amycolatopsis sp. WP1.</title>
        <authorList>
            <person name="Wang H."/>
            <person name="Chen S."/>
            <person name="Wu Q."/>
        </authorList>
    </citation>
    <scope>NUCLEOTIDE SEQUENCE [LARGE SCALE GENOMIC DNA]</scope>
    <source>
        <strain evidence="4 5">WP1</strain>
    </source>
</reference>
<feature type="transmembrane region" description="Helical" evidence="2">
    <location>
        <begin position="62"/>
        <end position="80"/>
    </location>
</feature>
<feature type="domain" description="EamA" evidence="3">
    <location>
        <begin position="134"/>
        <end position="260"/>
    </location>
</feature>
<dbReference type="RefSeq" id="WP_113696719.1">
    <property type="nucleotide sequence ID" value="NZ_CP015163.1"/>
</dbReference>
<keyword evidence="2" id="KW-0472">Membrane</keyword>
<evidence type="ECO:0000313" key="4">
    <source>
        <dbReference type="EMBL" id="AXB47663.1"/>
    </source>
</evidence>
<dbReference type="AlphaFoldDB" id="A0A344LHY9"/>
<feature type="transmembrane region" description="Helical" evidence="2">
    <location>
        <begin position="133"/>
        <end position="152"/>
    </location>
</feature>
<accession>A0A344LHY9</accession>
<comment type="similarity">
    <text evidence="1">Belongs to the EamA transporter family.</text>
</comment>
<dbReference type="InterPro" id="IPR000620">
    <property type="entry name" value="EamA_dom"/>
</dbReference>
<feature type="domain" description="EamA" evidence="3">
    <location>
        <begin position="5"/>
        <end position="104"/>
    </location>
</feature>
<gene>
    <name evidence="4" type="ORF">A4R43_38710</name>
</gene>
<dbReference type="PANTHER" id="PTHR22911:SF37">
    <property type="entry name" value="THREONINE_HOMOSERINE EXPORTER RHTA"/>
    <property type="match status" value="1"/>
</dbReference>
<keyword evidence="2" id="KW-0812">Transmembrane</keyword>
<evidence type="ECO:0000259" key="3">
    <source>
        <dbReference type="Pfam" id="PF00892"/>
    </source>
</evidence>
<evidence type="ECO:0000256" key="1">
    <source>
        <dbReference type="ARBA" id="ARBA00007362"/>
    </source>
</evidence>
<dbReference type="InterPro" id="IPR037185">
    <property type="entry name" value="EmrE-like"/>
</dbReference>
<sequence>MVPAPLLVLTAAICTQTGQAFGKQLSGDIGAGGVVALRLGFAALLLLVWFRPKLPDRRQLPWIFALGTAVAGMNLVYPAMRYLPVGVASTIQLLGPLTVGLLGSRRLPDLGAAVVAGAGVWLLNDPAGGPLPWPGLLLAALSAVAMGSYLVLSRKVAMLTGGPSGLAWGVAFAAVLGTPTGLLAQPVDWAPGVLLAGAAVATITAVLPYTLEQSALRRIGAGPVGVLLSLEPAVAAVAGLLVLDEQLSAIRWLGLGCVSAVAAWTATSSRRARAPAEPPANA</sequence>
<dbReference type="Proteomes" id="UP000250434">
    <property type="component" value="Chromosome"/>
</dbReference>
<feature type="transmembrane region" description="Helical" evidence="2">
    <location>
        <begin position="30"/>
        <end position="50"/>
    </location>
</feature>
<name>A0A344LHY9_9PSEU</name>
<dbReference type="PANTHER" id="PTHR22911">
    <property type="entry name" value="ACYL-MALONYL CONDENSING ENZYME-RELATED"/>
    <property type="match status" value="1"/>
</dbReference>
<dbReference type="Pfam" id="PF00892">
    <property type="entry name" value="EamA"/>
    <property type="match status" value="2"/>
</dbReference>
<dbReference type="GO" id="GO:0015565">
    <property type="term" value="F:threonine efflux transmembrane transporter activity"/>
    <property type="evidence" value="ECO:0007669"/>
    <property type="project" value="TreeGrafter"/>
</dbReference>
<dbReference type="SUPFAM" id="SSF103481">
    <property type="entry name" value="Multidrug resistance efflux transporter EmrE"/>
    <property type="match status" value="2"/>
</dbReference>
<evidence type="ECO:0000313" key="5">
    <source>
        <dbReference type="Proteomes" id="UP000250434"/>
    </source>
</evidence>
<evidence type="ECO:0000256" key="2">
    <source>
        <dbReference type="SAM" id="Phobius"/>
    </source>
</evidence>
<dbReference type="KEGG" id="aab:A4R43_38710"/>
<feature type="transmembrane region" description="Helical" evidence="2">
    <location>
        <begin position="189"/>
        <end position="211"/>
    </location>
</feature>
<organism evidence="4 5">
    <name type="scientific">Amycolatopsis albispora</name>
    <dbReference type="NCBI Taxonomy" id="1804986"/>
    <lineage>
        <taxon>Bacteria</taxon>
        <taxon>Bacillati</taxon>
        <taxon>Actinomycetota</taxon>
        <taxon>Actinomycetes</taxon>
        <taxon>Pseudonocardiales</taxon>
        <taxon>Pseudonocardiaceae</taxon>
        <taxon>Amycolatopsis</taxon>
    </lineage>
</organism>
<dbReference type="GO" id="GO:0005886">
    <property type="term" value="C:plasma membrane"/>
    <property type="evidence" value="ECO:0007669"/>
    <property type="project" value="TreeGrafter"/>
</dbReference>